<evidence type="ECO:0000313" key="1">
    <source>
        <dbReference type="EMBL" id="ULT90552.1"/>
    </source>
</evidence>
<gene>
    <name evidence="1" type="ORF">L3Y34_008699</name>
</gene>
<dbReference type="Proteomes" id="UP000827892">
    <property type="component" value="Chromosome V"/>
</dbReference>
<dbReference type="AlphaFoldDB" id="A0AAE9A3E0"/>
<dbReference type="EMBL" id="CP090895">
    <property type="protein sequence ID" value="ULT90552.1"/>
    <property type="molecule type" value="Genomic_DNA"/>
</dbReference>
<sequence length="77" mass="8737">MEKLIEDVEKGFEILSPSDIQLQMNSKIEEIQSKILISTGYCRVLIQKETGDIEDFLRKFLKTMAAVTIIEDGECGL</sequence>
<accession>A0AAE9A3E0</accession>
<name>A0AAE9A3E0_CAEBR</name>
<organism evidence="1 2">
    <name type="scientific">Caenorhabditis briggsae</name>
    <dbReference type="NCBI Taxonomy" id="6238"/>
    <lineage>
        <taxon>Eukaryota</taxon>
        <taxon>Metazoa</taxon>
        <taxon>Ecdysozoa</taxon>
        <taxon>Nematoda</taxon>
        <taxon>Chromadorea</taxon>
        <taxon>Rhabditida</taxon>
        <taxon>Rhabditina</taxon>
        <taxon>Rhabditomorpha</taxon>
        <taxon>Rhabditoidea</taxon>
        <taxon>Rhabditidae</taxon>
        <taxon>Peloderinae</taxon>
        <taxon>Caenorhabditis</taxon>
    </lineage>
</organism>
<protein>
    <submittedName>
        <fullName evidence="1">Uncharacterized protein</fullName>
    </submittedName>
</protein>
<reference evidence="1 2" key="1">
    <citation type="submission" date="2022-02" db="EMBL/GenBank/DDBJ databases">
        <title>Chromosome-level reference genomes for two strains of Caenorhabditis briggsae: an improved platform for comparative genomics.</title>
        <authorList>
            <person name="Stevens L."/>
            <person name="Andersen E.C."/>
        </authorList>
    </citation>
    <scope>NUCLEOTIDE SEQUENCE [LARGE SCALE GENOMIC DNA]</scope>
    <source>
        <strain evidence="1">QX1410_ONT</strain>
        <tissue evidence="1">Whole-organism</tissue>
    </source>
</reference>
<proteinExistence type="predicted"/>
<evidence type="ECO:0000313" key="2">
    <source>
        <dbReference type="Proteomes" id="UP000827892"/>
    </source>
</evidence>